<dbReference type="Pfam" id="PF03235">
    <property type="entry name" value="GmrSD_N"/>
    <property type="match status" value="1"/>
</dbReference>
<feature type="domain" description="GmrSD restriction endonucleases N-terminal" evidence="1">
    <location>
        <begin position="17"/>
        <end position="167"/>
    </location>
</feature>
<sequence>MPFNPNMIKIRRDPFTISELVDKMEHGEIRFDTPFQRKSDLWDGEKQSRLIESLLLKLPLPAFYFDETETDEDAEVWNVIDGLQRCSVFKHFIVEKTMRLHHLEFLTQQYDGMTFNELPRLMQRRITQTPITMYVIEKGTPDEVKFNIFKRINTGGLILTPQEIRHAMNQGVSAEMVANLAAKQSFKKATCGIIKTDRMEDRDFVTRFVAFYLQDYKTYEPDMDGFMTRGMAKIKKLTEAEREDMSTQFDKAMKAAWSIFNNDAFRKRRNIYDRRKPINKALFETLSVWLAKCTNNERQQLVAKKSIVQRLFVELNNDEKFYYALSSGTGQKESVNYRHRKIREMIETVLKEK</sequence>
<dbReference type="EMBL" id="QSCI01000127">
    <property type="protein sequence ID" value="RGX89049.1"/>
    <property type="molecule type" value="Genomic_DNA"/>
</dbReference>
<dbReference type="PANTHER" id="PTHR39639">
    <property type="entry name" value="CHROMOSOME 16, WHOLE GENOME SHOTGUN SEQUENCE"/>
    <property type="match status" value="1"/>
</dbReference>
<protein>
    <submittedName>
        <fullName evidence="2">DUF262 domain-containing protein</fullName>
    </submittedName>
</protein>
<accession>A0AA92UM20</accession>
<reference evidence="2 3" key="1">
    <citation type="submission" date="2018-08" db="EMBL/GenBank/DDBJ databases">
        <title>A genome reference for cultivated species of the human gut microbiota.</title>
        <authorList>
            <person name="Zou Y."/>
            <person name="Xue W."/>
            <person name="Luo G."/>
        </authorList>
    </citation>
    <scope>NUCLEOTIDE SEQUENCE [LARGE SCALE GENOMIC DNA]</scope>
    <source>
        <strain evidence="2 3">OF03-3</strain>
    </source>
</reference>
<name>A0AA92UM20_9BACT</name>
<dbReference type="AlphaFoldDB" id="A0AA92UM20"/>
<comment type="caution">
    <text evidence="2">The sequence shown here is derived from an EMBL/GenBank/DDBJ whole genome shotgun (WGS) entry which is preliminary data.</text>
</comment>
<evidence type="ECO:0000313" key="2">
    <source>
        <dbReference type="EMBL" id="RGX89049.1"/>
    </source>
</evidence>
<organism evidence="2 3">
    <name type="scientific">Segatella copri</name>
    <dbReference type="NCBI Taxonomy" id="165179"/>
    <lineage>
        <taxon>Bacteria</taxon>
        <taxon>Pseudomonadati</taxon>
        <taxon>Bacteroidota</taxon>
        <taxon>Bacteroidia</taxon>
        <taxon>Bacteroidales</taxon>
        <taxon>Prevotellaceae</taxon>
        <taxon>Segatella</taxon>
    </lineage>
</organism>
<dbReference type="Proteomes" id="UP000285604">
    <property type="component" value="Unassembled WGS sequence"/>
</dbReference>
<proteinExistence type="predicted"/>
<dbReference type="InterPro" id="IPR004919">
    <property type="entry name" value="GmrSD_N"/>
</dbReference>
<evidence type="ECO:0000259" key="1">
    <source>
        <dbReference type="Pfam" id="PF03235"/>
    </source>
</evidence>
<gene>
    <name evidence="2" type="ORF">DXA63_15480</name>
</gene>
<dbReference type="PANTHER" id="PTHR39639:SF1">
    <property type="entry name" value="DUF262 DOMAIN-CONTAINING PROTEIN"/>
    <property type="match status" value="1"/>
</dbReference>
<evidence type="ECO:0000313" key="3">
    <source>
        <dbReference type="Proteomes" id="UP000285604"/>
    </source>
</evidence>